<feature type="transmembrane region" description="Helical" evidence="1">
    <location>
        <begin position="442"/>
        <end position="464"/>
    </location>
</feature>
<evidence type="ECO:0000256" key="1">
    <source>
        <dbReference type="SAM" id="Phobius"/>
    </source>
</evidence>
<feature type="transmembrane region" description="Helical" evidence="1">
    <location>
        <begin position="485"/>
        <end position="507"/>
    </location>
</feature>
<proteinExistence type="predicted"/>
<keyword evidence="3" id="KW-1185">Reference proteome</keyword>
<feature type="transmembrane region" description="Helical" evidence="1">
    <location>
        <begin position="165"/>
        <end position="188"/>
    </location>
</feature>
<feature type="transmembrane region" description="Helical" evidence="1">
    <location>
        <begin position="513"/>
        <end position="531"/>
    </location>
</feature>
<organism evidence="2 3">
    <name type="scientific">Streptomyces spectabilis</name>
    <dbReference type="NCBI Taxonomy" id="68270"/>
    <lineage>
        <taxon>Bacteria</taxon>
        <taxon>Bacillati</taxon>
        <taxon>Actinomycetota</taxon>
        <taxon>Actinomycetes</taxon>
        <taxon>Kitasatosporales</taxon>
        <taxon>Streptomycetaceae</taxon>
        <taxon>Streptomyces</taxon>
    </lineage>
</organism>
<comment type="caution">
    <text evidence="2">The sequence shown here is derived from an EMBL/GenBank/DDBJ whole genome shotgun (WGS) entry which is preliminary data.</text>
</comment>
<dbReference type="AlphaFoldDB" id="A0A7W8AXI5"/>
<feature type="transmembrane region" description="Helical" evidence="1">
    <location>
        <begin position="405"/>
        <end position="430"/>
    </location>
</feature>
<dbReference type="EMBL" id="JACHJD010000009">
    <property type="protein sequence ID" value="MBB5106471.1"/>
    <property type="molecule type" value="Genomic_DNA"/>
</dbReference>
<gene>
    <name evidence="2" type="ORF">FHS40_005575</name>
</gene>
<keyword evidence="1" id="KW-0472">Membrane</keyword>
<feature type="transmembrane region" description="Helical" evidence="1">
    <location>
        <begin position="255"/>
        <end position="277"/>
    </location>
</feature>
<feature type="transmembrane region" description="Helical" evidence="1">
    <location>
        <begin position="41"/>
        <end position="60"/>
    </location>
</feature>
<protein>
    <submittedName>
        <fullName evidence="2">Uncharacterized protein</fullName>
    </submittedName>
</protein>
<keyword evidence="1" id="KW-1133">Transmembrane helix</keyword>
<reference evidence="2 3" key="1">
    <citation type="submission" date="2020-08" db="EMBL/GenBank/DDBJ databases">
        <title>Genomic Encyclopedia of Type Strains, Phase III (KMG-III): the genomes of soil and plant-associated and newly described type strains.</title>
        <authorList>
            <person name="Whitman W."/>
        </authorList>
    </citation>
    <scope>NUCLEOTIDE SEQUENCE [LARGE SCALE GENOMIC DNA]</scope>
    <source>
        <strain evidence="2 3">CECT 3146</strain>
    </source>
</reference>
<name>A0A7W8AXI5_STRST</name>
<dbReference type="Proteomes" id="UP000549009">
    <property type="component" value="Unassembled WGS sequence"/>
</dbReference>
<sequence>MTARPGGSWPRTVFALWLADTRRRLNLLAGTGPAARRRRGAARVVVCAGAAAVLGTLVVLGRTLGVLAPPGPGLRTDLATWTWTPVALWFLFQLFSAEPAKARALVSPPDASVLRTLPVSRAQLVTARLVVPAAGTALGLLTAAAAVAVPWLAAGPEGHDALPVLAVHAVGAAVTGVALRTALVTALMVRVVRVPQLPRLAVALVGGGLVGVVAAPFVRALGGGSGPTEQDVARLLGDAVTASRPRLWTELHEPGALVVAAAGYAALTLLLAVFAVLRVRATVRRDAHAGPAARAATGSTGVWPASPYRAVWRVTRLRLLRGHPETVGGLLRLQRCGVFAGAVCAAVVVTNGQPVWQLPPAAVGALFVAVALITTSEVVQVCGIEADRECWDALRQSPRPTGTWVAAKAWTATAAVGAAIGPFALGAAALCGVRGAAAWTQTLLALAAVACGAGCATVLTYFCVPRAEAFADGRVTRAPAADVTEGVFVALLTVPVTAGAGLCQALAEGTAARLAHAVLLAAALAGAWAALRAVAARDLAGPKAAPAAPAAAASPVHQQRAGAPQ</sequence>
<feature type="transmembrane region" description="Helical" evidence="1">
    <location>
        <begin position="200"/>
        <end position="218"/>
    </location>
</feature>
<keyword evidence="1" id="KW-0812">Transmembrane</keyword>
<dbReference type="RefSeq" id="WP_170316448.1">
    <property type="nucleotide sequence ID" value="NZ_BMSQ01000011.1"/>
</dbReference>
<feature type="transmembrane region" description="Helical" evidence="1">
    <location>
        <begin position="80"/>
        <end position="97"/>
    </location>
</feature>
<evidence type="ECO:0000313" key="3">
    <source>
        <dbReference type="Proteomes" id="UP000549009"/>
    </source>
</evidence>
<evidence type="ECO:0000313" key="2">
    <source>
        <dbReference type="EMBL" id="MBB5106471.1"/>
    </source>
</evidence>
<feature type="transmembrane region" description="Helical" evidence="1">
    <location>
        <begin position="129"/>
        <end position="153"/>
    </location>
</feature>
<accession>A0A7W8AXI5</accession>